<feature type="binding site" evidence="12">
    <location>
        <position position="384"/>
    </location>
    <ligand>
        <name>L-serine</name>
        <dbReference type="ChEBI" id="CHEBI:33384"/>
    </ligand>
</feature>
<feature type="binding site" evidence="13">
    <location>
        <position position="261"/>
    </location>
    <ligand>
        <name>L-serine</name>
        <dbReference type="ChEBI" id="CHEBI:33384"/>
    </ligand>
</feature>
<keyword evidence="18" id="KW-1185">Reference proteome</keyword>
<keyword evidence="15" id="KW-0175">Coiled coil</keyword>
<evidence type="ECO:0000256" key="11">
    <source>
        <dbReference type="ARBA" id="ARBA00048823"/>
    </source>
</evidence>
<dbReference type="NCBIfam" id="TIGR00414">
    <property type="entry name" value="serS"/>
    <property type="match status" value="1"/>
</dbReference>
<name>A0A380N0K9_9GAMM</name>
<dbReference type="EMBL" id="UHIA01000004">
    <property type="protein sequence ID" value="SUO98034.1"/>
    <property type="molecule type" value="Genomic_DNA"/>
</dbReference>
<feature type="binding site" evidence="12">
    <location>
        <begin position="230"/>
        <end position="232"/>
    </location>
    <ligand>
        <name>L-serine</name>
        <dbReference type="ChEBI" id="CHEBI:33384"/>
    </ligand>
</feature>
<comment type="subcellular location">
    <subcellularLocation>
        <location evidence="1 12">Cytoplasm</location>
    </subcellularLocation>
</comment>
<dbReference type="InterPro" id="IPR015866">
    <property type="entry name" value="Ser-tRNA-synth_1_N"/>
</dbReference>
<dbReference type="GO" id="GO:0005737">
    <property type="term" value="C:cytoplasm"/>
    <property type="evidence" value="ECO:0007669"/>
    <property type="project" value="UniProtKB-SubCell"/>
</dbReference>
<comment type="catalytic activity">
    <reaction evidence="10 12">
        <text>tRNA(Sec) + L-serine + ATP = L-seryl-tRNA(Sec) + AMP + diphosphate + H(+)</text>
        <dbReference type="Rhea" id="RHEA:42580"/>
        <dbReference type="Rhea" id="RHEA-COMP:9742"/>
        <dbReference type="Rhea" id="RHEA-COMP:10128"/>
        <dbReference type="ChEBI" id="CHEBI:15378"/>
        <dbReference type="ChEBI" id="CHEBI:30616"/>
        <dbReference type="ChEBI" id="CHEBI:33019"/>
        <dbReference type="ChEBI" id="CHEBI:33384"/>
        <dbReference type="ChEBI" id="CHEBI:78442"/>
        <dbReference type="ChEBI" id="CHEBI:78533"/>
        <dbReference type="ChEBI" id="CHEBI:456215"/>
        <dbReference type="EC" id="6.1.1.11"/>
    </reaction>
</comment>
<evidence type="ECO:0000259" key="16">
    <source>
        <dbReference type="PROSITE" id="PS50862"/>
    </source>
</evidence>
<dbReference type="Gene3D" id="3.30.930.10">
    <property type="entry name" value="Bira Bifunctional Protein, Domain 2"/>
    <property type="match status" value="1"/>
</dbReference>
<dbReference type="Pfam" id="PF00587">
    <property type="entry name" value="tRNA-synt_2b"/>
    <property type="match status" value="1"/>
</dbReference>
<evidence type="ECO:0000256" key="14">
    <source>
        <dbReference type="PIRSR" id="PIRSR001529-2"/>
    </source>
</evidence>
<dbReference type="GO" id="GO:0005524">
    <property type="term" value="F:ATP binding"/>
    <property type="evidence" value="ECO:0007669"/>
    <property type="project" value="UniProtKB-UniRule"/>
</dbReference>
<evidence type="ECO:0000256" key="4">
    <source>
        <dbReference type="ARBA" id="ARBA00022490"/>
    </source>
</evidence>
<dbReference type="PIRSF" id="PIRSF001529">
    <property type="entry name" value="Ser-tRNA-synth_IIa"/>
    <property type="match status" value="1"/>
</dbReference>
<dbReference type="GO" id="GO:0004828">
    <property type="term" value="F:serine-tRNA ligase activity"/>
    <property type="evidence" value="ECO:0007669"/>
    <property type="project" value="UniProtKB-UniRule"/>
</dbReference>
<keyword evidence="7 12" id="KW-0067">ATP-binding</keyword>
<feature type="binding site" evidence="12 14">
    <location>
        <begin position="261"/>
        <end position="263"/>
    </location>
    <ligand>
        <name>ATP</name>
        <dbReference type="ChEBI" id="CHEBI:30616"/>
    </ligand>
</feature>
<dbReference type="InterPro" id="IPR006195">
    <property type="entry name" value="aa-tRNA-synth_II"/>
</dbReference>
<reference evidence="17 18" key="1">
    <citation type="submission" date="2018-06" db="EMBL/GenBank/DDBJ databases">
        <authorList>
            <consortium name="Pathogen Informatics"/>
            <person name="Doyle S."/>
        </authorList>
    </citation>
    <scope>NUCLEOTIDE SEQUENCE [LARGE SCALE GENOMIC DNA]</scope>
    <source>
        <strain evidence="17 18">NCTC10717</strain>
    </source>
</reference>
<evidence type="ECO:0000256" key="12">
    <source>
        <dbReference type="HAMAP-Rule" id="MF_00176"/>
    </source>
</evidence>
<comment type="subunit">
    <text evidence="12">Homodimer. The tRNA molecule binds across the dimer.</text>
</comment>
<dbReference type="SUPFAM" id="SSF46589">
    <property type="entry name" value="tRNA-binding arm"/>
    <property type="match status" value="1"/>
</dbReference>
<dbReference type="RefSeq" id="WP_115218907.1">
    <property type="nucleotide sequence ID" value="NZ_UHIA01000004.1"/>
</dbReference>
<dbReference type="PROSITE" id="PS50862">
    <property type="entry name" value="AA_TRNA_LIGASE_II"/>
    <property type="match status" value="1"/>
</dbReference>
<protein>
    <recommendedName>
        <fullName evidence="12">Serine--tRNA ligase</fullName>
        <ecNumber evidence="12">6.1.1.11</ecNumber>
    </recommendedName>
    <alternativeName>
        <fullName evidence="12">Seryl-tRNA synthetase</fullName>
        <shortName evidence="12">SerRS</shortName>
    </alternativeName>
    <alternativeName>
        <fullName evidence="12">Seryl-tRNA(Ser/Sec) synthetase</fullName>
    </alternativeName>
</protein>
<dbReference type="PRINTS" id="PR00981">
    <property type="entry name" value="TRNASYNTHSER"/>
</dbReference>
<dbReference type="InterPro" id="IPR002317">
    <property type="entry name" value="Ser-tRNA-ligase_type_1"/>
</dbReference>
<keyword evidence="9 12" id="KW-0030">Aminoacyl-tRNA synthetase</keyword>
<feature type="binding site" evidence="13">
    <location>
        <position position="230"/>
    </location>
    <ligand>
        <name>L-serine</name>
        <dbReference type="ChEBI" id="CHEBI:33384"/>
    </ligand>
</feature>
<dbReference type="PANTHER" id="PTHR43697">
    <property type="entry name" value="SERYL-TRNA SYNTHETASE"/>
    <property type="match status" value="1"/>
</dbReference>
<keyword evidence="5 12" id="KW-0436">Ligase</keyword>
<feature type="binding site" evidence="13">
    <location>
        <position position="382"/>
    </location>
    <ligand>
        <name>L-serine</name>
        <dbReference type="ChEBI" id="CHEBI:33384"/>
    </ligand>
</feature>
<comment type="similarity">
    <text evidence="3 12">Belongs to the class-II aminoacyl-tRNA synthetase family. Type-1 seryl-tRNA synthetase subfamily.</text>
</comment>
<proteinExistence type="inferred from homology"/>
<keyword evidence="6 12" id="KW-0547">Nucleotide-binding</keyword>
<dbReference type="AlphaFoldDB" id="A0A380N0K9"/>
<dbReference type="GO" id="GO:0016260">
    <property type="term" value="P:selenocysteine biosynthetic process"/>
    <property type="evidence" value="ECO:0007669"/>
    <property type="project" value="UniProtKB-UniRule"/>
</dbReference>
<comment type="domain">
    <text evidence="12">Consists of two distinct domains, a catalytic core and a N-terminal extension that is involved in tRNA binding.</text>
</comment>
<accession>A0A380N0K9</accession>
<evidence type="ECO:0000256" key="1">
    <source>
        <dbReference type="ARBA" id="ARBA00004496"/>
    </source>
</evidence>
<comment type="function">
    <text evidence="12">Catalyzes the attachment of serine to tRNA(Ser). Is also able to aminoacylate tRNA(Sec) with serine, to form the misacylated tRNA L-seryl-tRNA(Sec), which will be further converted into selenocysteinyl-tRNA(Sec).</text>
</comment>
<dbReference type="UniPathway" id="UPA00906">
    <property type="reaction ID" value="UER00895"/>
</dbReference>
<evidence type="ECO:0000313" key="17">
    <source>
        <dbReference type="EMBL" id="SUO98034.1"/>
    </source>
</evidence>
<evidence type="ECO:0000256" key="6">
    <source>
        <dbReference type="ARBA" id="ARBA00022741"/>
    </source>
</evidence>
<keyword evidence="8 12" id="KW-0648">Protein biosynthesis</keyword>
<feature type="binding site" evidence="12 13">
    <location>
        <position position="284"/>
    </location>
    <ligand>
        <name>L-serine</name>
        <dbReference type="ChEBI" id="CHEBI:33384"/>
    </ligand>
</feature>
<dbReference type="InterPro" id="IPR010978">
    <property type="entry name" value="tRNA-bd_arm"/>
</dbReference>
<dbReference type="Proteomes" id="UP000254575">
    <property type="component" value="Unassembled WGS sequence"/>
</dbReference>
<dbReference type="InterPro" id="IPR042103">
    <property type="entry name" value="SerRS_1_N_sf"/>
</dbReference>
<comment type="pathway">
    <text evidence="2 12">Aminoacyl-tRNA biosynthesis; selenocysteinyl-tRNA(Sec) biosynthesis; L-seryl-tRNA(Sec) from L-serine and tRNA(Sec): step 1/1.</text>
</comment>
<evidence type="ECO:0000313" key="18">
    <source>
        <dbReference type="Proteomes" id="UP000254575"/>
    </source>
</evidence>
<sequence length="425" mass="47268">MLDSKLLRNDLDSIVNRLAARGFNFPAAEYAALEAARKSSQTQSEQLQSERKKLSQAIGQAKAKGEDSAALMAEVAALDASQQQADAEYSRVQSQLDALLAGIPNLPDEQVPQGADENDNVEIRRWGEPRQFDFTPKEHADLNGIGLDFEAGAKLAGARFTVLRGKLARLHRALSQFMLDTHTQEHGYTEHYLPYMANENTLFGTGQLPKFAEDLFKTNISERHFYLIPTAEVQLTNLVADSILEESALPLQLVAHTPCFRSEAGSAGRDVRGMIRQHQFDKVEMVHITRPEDSDAALERMTAHAENILQKLGLSYRVIILCTGDMGFSARRTYDIEVWLPGQNKYREISSCSNCGDFQARRMQARYRAKDQKKPALVHTLNGSGLAVGRTLVAILENYQQADGSILVPEALHPYMAGIEKIEVQ</sequence>
<organism evidence="17 18">
    <name type="scientific">Suttonella indologenes</name>
    <dbReference type="NCBI Taxonomy" id="13276"/>
    <lineage>
        <taxon>Bacteria</taxon>
        <taxon>Pseudomonadati</taxon>
        <taxon>Pseudomonadota</taxon>
        <taxon>Gammaproteobacteria</taxon>
        <taxon>Cardiobacteriales</taxon>
        <taxon>Cardiobacteriaceae</taxon>
        <taxon>Suttonella</taxon>
    </lineage>
</organism>
<evidence type="ECO:0000256" key="3">
    <source>
        <dbReference type="ARBA" id="ARBA00010728"/>
    </source>
</evidence>
<feature type="domain" description="Aminoacyl-transfer RNA synthetases class-II family profile" evidence="16">
    <location>
        <begin position="169"/>
        <end position="409"/>
    </location>
</feature>
<evidence type="ECO:0000256" key="10">
    <source>
        <dbReference type="ARBA" id="ARBA00047929"/>
    </source>
</evidence>
<dbReference type="Pfam" id="PF02403">
    <property type="entry name" value="Seryl_tRNA_N"/>
    <property type="match status" value="1"/>
</dbReference>
<evidence type="ECO:0000256" key="9">
    <source>
        <dbReference type="ARBA" id="ARBA00023146"/>
    </source>
</evidence>
<dbReference type="SUPFAM" id="SSF55681">
    <property type="entry name" value="Class II aaRS and biotin synthetases"/>
    <property type="match status" value="1"/>
</dbReference>
<dbReference type="CDD" id="cd00770">
    <property type="entry name" value="SerRS_core"/>
    <property type="match status" value="1"/>
</dbReference>
<dbReference type="HAMAP" id="MF_00176">
    <property type="entry name" value="Ser_tRNA_synth_type1"/>
    <property type="match status" value="1"/>
</dbReference>
<evidence type="ECO:0000256" key="15">
    <source>
        <dbReference type="SAM" id="Coils"/>
    </source>
</evidence>
<comment type="catalytic activity">
    <reaction evidence="11 12">
        <text>tRNA(Ser) + L-serine + ATP = L-seryl-tRNA(Ser) + AMP + diphosphate + H(+)</text>
        <dbReference type="Rhea" id="RHEA:12292"/>
        <dbReference type="Rhea" id="RHEA-COMP:9669"/>
        <dbReference type="Rhea" id="RHEA-COMP:9703"/>
        <dbReference type="ChEBI" id="CHEBI:15378"/>
        <dbReference type="ChEBI" id="CHEBI:30616"/>
        <dbReference type="ChEBI" id="CHEBI:33019"/>
        <dbReference type="ChEBI" id="CHEBI:33384"/>
        <dbReference type="ChEBI" id="CHEBI:78442"/>
        <dbReference type="ChEBI" id="CHEBI:78533"/>
        <dbReference type="ChEBI" id="CHEBI:456215"/>
        <dbReference type="EC" id="6.1.1.11"/>
    </reaction>
</comment>
<dbReference type="GO" id="GO:0006434">
    <property type="term" value="P:seryl-tRNA aminoacylation"/>
    <property type="evidence" value="ECO:0007669"/>
    <property type="project" value="UniProtKB-UniRule"/>
</dbReference>
<evidence type="ECO:0000256" key="7">
    <source>
        <dbReference type="ARBA" id="ARBA00022840"/>
    </source>
</evidence>
<dbReference type="InterPro" id="IPR045864">
    <property type="entry name" value="aa-tRNA-synth_II/BPL/LPL"/>
</dbReference>
<dbReference type="EC" id="6.1.1.11" evidence="12"/>
<evidence type="ECO:0000256" key="5">
    <source>
        <dbReference type="ARBA" id="ARBA00022598"/>
    </source>
</evidence>
<feature type="binding site" evidence="12 14">
    <location>
        <begin position="348"/>
        <end position="351"/>
    </location>
    <ligand>
        <name>ATP</name>
        <dbReference type="ChEBI" id="CHEBI:30616"/>
    </ligand>
</feature>
<evidence type="ECO:0000256" key="8">
    <source>
        <dbReference type="ARBA" id="ARBA00022917"/>
    </source>
</evidence>
<dbReference type="PANTHER" id="PTHR43697:SF1">
    <property type="entry name" value="SERINE--TRNA LIGASE"/>
    <property type="match status" value="1"/>
</dbReference>
<gene>
    <name evidence="12 17" type="primary">serS</name>
    <name evidence="17" type="ORF">NCTC10717_01773</name>
</gene>
<dbReference type="InterPro" id="IPR033729">
    <property type="entry name" value="SerRS_core"/>
</dbReference>
<keyword evidence="4 12" id="KW-0963">Cytoplasm</keyword>
<dbReference type="InterPro" id="IPR002314">
    <property type="entry name" value="aa-tRNA-synt_IIb"/>
</dbReference>
<feature type="coiled-coil region" evidence="15">
    <location>
        <begin position="30"/>
        <end position="64"/>
    </location>
</feature>
<evidence type="ECO:0000256" key="13">
    <source>
        <dbReference type="PIRSR" id="PIRSR001529-1"/>
    </source>
</evidence>
<dbReference type="OrthoDB" id="9804647at2"/>
<comment type="caution">
    <text evidence="12">Lacks conserved residue(s) required for the propagation of feature annotation.</text>
</comment>
<evidence type="ECO:0000256" key="2">
    <source>
        <dbReference type="ARBA" id="ARBA00005045"/>
    </source>
</evidence>
<dbReference type="Gene3D" id="1.10.287.40">
    <property type="entry name" value="Serine-tRNA synthetase, tRNA binding domain"/>
    <property type="match status" value="1"/>
</dbReference>